<dbReference type="NCBIfam" id="NF045598">
    <property type="entry name" value="asr1405_asl0597"/>
    <property type="match status" value="1"/>
</dbReference>
<evidence type="ECO:0000313" key="2">
    <source>
        <dbReference type="Proteomes" id="UP000185860"/>
    </source>
</evidence>
<evidence type="ECO:0000313" key="1">
    <source>
        <dbReference type="EMBL" id="OKH36575.1"/>
    </source>
</evidence>
<dbReference type="RefSeq" id="WP_073594540.1">
    <property type="nucleotide sequence ID" value="NZ_MRCE01000015.1"/>
</dbReference>
<dbReference type="InterPro" id="IPR054637">
    <property type="entry name" value="Asr1405_Asl0597-like"/>
</dbReference>
<sequence>MEQSSTNPTDSQLVAVARSDRWQVYRRLQALEIPCCCNGNGGLEVKISSPLAAIQLWCVIKQLTAPRSELIAQLNRCWELKS</sequence>
<dbReference type="AlphaFoldDB" id="A0A1U7IHF8"/>
<proteinExistence type="predicted"/>
<gene>
    <name evidence="1" type="ORF">NIES2119_16220</name>
</gene>
<accession>A0A1U7IHF8</accession>
<organism evidence="1 2">
    <name type="scientific">[Phormidium ambiguum] IAM M-71</name>
    <dbReference type="NCBI Taxonomy" id="454136"/>
    <lineage>
        <taxon>Bacteria</taxon>
        <taxon>Bacillati</taxon>
        <taxon>Cyanobacteriota</taxon>
        <taxon>Cyanophyceae</taxon>
        <taxon>Oscillatoriophycideae</taxon>
        <taxon>Aerosakkonematales</taxon>
        <taxon>Aerosakkonemataceae</taxon>
        <taxon>Floridanema</taxon>
    </lineage>
</organism>
<name>A0A1U7IHF8_9CYAN</name>
<evidence type="ECO:0008006" key="3">
    <source>
        <dbReference type="Google" id="ProtNLM"/>
    </source>
</evidence>
<dbReference type="OrthoDB" id="515027at2"/>
<comment type="caution">
    <text evidence="1">The sequence shown here is derived from an EMBL/GenBank/DDBJ whole genome shotgun (WGS) entry which is preliminary data.</text>
</comment>
<dbReference type="EMBL" id="MRCE01000015">
    <property type="protein sequence ID" value="OKH36575.1"/>
    <property type="molecule type" value="Genomic_DNA"/>
</dbReference>
<dbReference type="STRING" id="454136.NIES2119_16220"/>
<protein>
    <recommendedName>
        <fullName evidence="3">DUF4911 domain-containing protein</fullName>
    </recommendedName>
</protein>
<reference evidence="1 2" key="1">
    <citation type="submission" date="2016-11" db="EMBL/GenBank/DDBJ databases">
        <title>Draft Genome Sequences of Nine Cyanobacterial Strains from Diverse Habitats.</title>
        <authorList>
            <person name="Zhu T."/>
            <person name="Hou S."/>
            <person name="Lu X."/>
            <person name="Hess W.R."/>
        </authorList>
    </citation>
    <scope>NUCLEOTIDE SEQUENCE [LARGE SCALE GENOMIC DNA]</scope>
    <source>
        <strain evidence="1 2">IAM M-71</strain>
    </source>
</reference>
<dbReference type="Proteomes" id="UP000185860">
    <property type="component" value="Unassembled WGS sequence"/>
</dbReference>